<evidence type="ECO:0000313" key="2">
    <source>
        <dbReference type="EMBL" id="ERN05982.1"/>
    </source>
</evidence>
<organism evidence="2 3">
    <name type="scientific">Amborella trichopoda</name>
    <dbReference type="NCBI Taxonomy" id="13333"/>
    <lineage>
        <taxon>Eukaryota</taxon>
        <taxon>Viridiplantae</taxon>
        <taxon>Streptophyta</taxon>
        <taxon>Embryophyta</taxon>
        <taxon>Tracheophyta</taxon>
        <taxon>Spermatophyta</taxon>
        <taxon>Magnoliopsida</taxon>
        <taxon>Amborellales</taxon>
        <taxon>Amborellaceae</taxon>
        <taxon>Amborella</taxon>
    </lineage>
</organism>
<dbReference type="HOGENOM" id="CLU_1527253_0_0_1"/>
<keyword evidence="1" id="KW-0812">Transmembrane</keyword>
<dbReference type="Gramene" id="ERN05982">
    <property type="protein sequence ID" value="ERN05982"/>
    <property type="gene ID" value="AMTR_s00143p00030760"/>
</dbReference>
<keyword evidence="1" id="KW-1133">Transmembrane helix</keyword>
<dbReference type="EMBL" id="KI393946">
    <property type="protein sequence ID" value="ERN05982.1"/>
    <property type="molecule type" value="Genomic_DNA"/>
</dbReference>
<accession>W1P7W8</accession>
<keyword evidence="3" id="KW-1185">Reference proteome</keyword>
<evidence type="ECO:0000313" key="3">
    <source>
        <dbReference type="Proteomes" id="UP000017836"/>
    </source>
</evidence>
<protein>
    <submittedName>
        <fullName evidence="2">Uncharacterized protein</fullName>
    </submittedName>
</protein>
<dbReference type="AlphaFoldDB" id="W1P7W8"/>
<dbReference type="Proteomes" id="UP000017836">
    <property type="component" value="Unassembled WGS sequence"/>
</dbReference>
<reference evidence="3" key="1">
    <citation type="journal article" date="2013" name="Science">
        <title>The Amborella genome and the evolution of flowering plants.</title>
        <authorList>
            <consortium name="Amborella Genome Project"/>
        </authorList>
    </citation>
    <scope>NUCLEOTIDE SEQUENCE [LARGE SCALE GENOMIC DNA]</scope>
</reference>
<evidence type="ECO:0000256" key="1">
    <source>
        <dbReference type="SAM" id="Phobius"/>
    </source>
</evidence>
<proteinExistence type="predicted"/>
<name>W1P7W8_AMBTC</name>
<keyword evidence="1" id="KW-0472">Membrane</keyword>
<sequence length="176" mass="19729">MHHTAAEYTYKGNLPLIIALALLALVAYRQLSIMHHYLGHSHGDALSTTFHHSTPMSPGRVQNFQALNFLSSVRTIGPGRLHLAACTYTSDRSHESYRERGLTSLPHSKLRHPHRTLVLHRVPINRSSNQCSCPLTWSDPLLATKSHRLTHVIDPCATTMCQSQWPLPLLPPHPTC</sequence>
<gene>
    <name evidence="2" type="ORF">AMTR_s00143p00030760</name>
</gene>
<feature type="transmembrane region" description="Helical" evidence="1">
    <location>
        <begin position="12"/>
        <end position="28"/>
    </location>
</feature>